<dbReference type="EMBL" id="CAJQZP010001064">
    <property type="protein sequence ID" value="CAG5014827.1"/>
    <property type="molecule type" value="Genomic_DNA"/>
</dbReference>
<protein>
    <submittedName>
        <fullName evidence="4">(apollo) hypothetical protein</fullName>
    </submittedName>
</protein>
<dbReference type="SMART" id="SM01361">
    <property type="entry name" value="A2M_recep"/>
    <property type="match status" value="1"/>
</dbReference>
<organism evidence="4 5">
    <name type="scientific">Parnassius apollo</name>
    <name type="common">Apollo butterfly</name>
    <name type="synonym">Papilio apollo</name>
    <dbReference type="NCBI Taxonomy" id="110799"/>
    <lineage>
        <taxon>Eukaryota</taxon>
        <taxon>Metazoa</taxon>
        <taxon>Ecdysozoa</taxon>
        <taxon>Arthropoda</taxon>
        <taxon>Hexapoda</taxon>
        <taxon>Insecta</taxon>
        <taxon>Pterygota</taxon>
        <taxon>Neoptera</taxon>
        <taxon>Endopterygota</taxon>
        <taxon>Lepidoptera</taxon>
        <taxon>Glossata</taxon>
        <taxon>Ditrysia</taxon>
        <taxon>Papilionoidea</taxon>
        <taxon>Papilionidae</taxon>
        <taxon>Parnassiinae</taxon>
        <taxon>Parnassini</taxon>
        <taxon>Parnassius</taxon>
        <taxon>Parnassius</taxon>
    </lineage>
</organism>
<sequence>MARLATNLLALRLLHPHAPDAAAARDHVTRGFTRQLQYVHPAGGFSAFGAADPSPSTWLTAFCLRYLRKTYQVISPGLPMPPAIERAERWLLGQQMENGCFRNEGHVFHRELKGGLNEEGEIASVALTAYVITSLVESSANLPFRVIRNSLSCLRAFPPAKSKTHTGVYAHSLLAYAFMRLRRYEEELKKTNEAYLWDRREVLSAGLKEDEEMRELMLLLKLAKRNRDYVYWESGSLSTSIEATGYAALALSLCPRALLSGCAADARAAARWLALHRSAAGGFVSTQDTLVAMEALTAWSSLQPTPFSNLTVTASNGRQTKTVTLQPGEKVPDIMKMGSGDQIDISVEGSGCALVQATRSYNTLSGDSSDGSLGVHVSVHTDGKFDCDHATTACFCAAVIDACVVWTGRFPEMALLEVALPGGFGADAQLLYAQLQQHTLLRRIELSSNGGKATLYLGDQAGGGEWGGGDGGSRCFALHAVGPSARTKPAHVKLFDYYRPSVKDIQMYTIPEDCPARIAHETNAYLPTDNLFNKAKSLETGEILISNEFSFEDIPEGTPLEDPIYENMEEKKDIIDISKTNENSPHKYTYTNVTALNIIQSKEHLQKQNGGKHPNLNLYENANSNIKSQANDEKFESNNNSSKLIDSYLTETQIDDKENQVLNQSTKLVSEKNLEHSTNGEKFETQNDGTEDNAKVDNPNLSDFHVIDSEKDLEVPSGIEGPVPSVVLPPKDFIFRLNQPDFYTDPSSYERNWRPFHPSAYSQGINVKRNIRHRRKRNYIQG</sequence>
<dbReference type="InterPro" id="IPR050473">
    <property type="entry name" value="A2M/Complement_sys"/>
</dbReference>
<dbReference type="PANTHER" id="PTHR11412">
    <property type="entry name" value="MACROGLOBULIN / COMPLEMENT"/>
    <property type="match status" value="1"/>
</dbReference>
<feature type="chain" id="PRO_5035769472" evidence="2">
    <location>
        <begin position="25"/>
        <end position="782"/>
    </location>
</feature>
<dbReference type="Proteomes" id="UP000691718">
    <property type="component" value="Unassembled WGS sequence"/>
</dbReference>
<keyword evidence="2" id="KW-0732">Signal</keyword>
<keyword evidence="5" id="KW-1185">Reference proteome</keyword>
<comment type="caution">
    <text evidence="4">The sequence shown here is derived from an EMBL/GenBank/DDBJ whole genome shotgun (WGS) entry which is preliminary data.</text>
</comment>
<feature type="signal peptide" evidence="2">
    <location>
        <begin position="1"/>
        <end position="24"/>
    </location>
</feature>
<evidence type="ECO:0000256" key="1">
    <source>
        <dbReference type="SAM" id="MobiDB-lite"/>
    </source>
</evidence>
<evidence type="ECO:0000256" key="2">
    <source>
        <dbReference type="SAM" id="SignalP"/>
    </source>
</evidence>
<dbReference type="Pfam" id="PF07678">
    <property type="entry name" value="TED_complement"/>
    <property type="match status" value="1"/>
</dbReference>
<reference evidence="4" key="1">
    <citation type="submission" date="2021-04" db="EMBL/GenBank/DDBJ databases">
        <authorList>
            <person name="Tunstrom K."/>
        </authorList>
    </citation>
    <scope>NUCLEOTIDE SEQUENCE</scope>
</reference>
<proteinExistence type="predicted"/>
<dbReference type="OrthoDB" id="9998011at2759"/>
<feature type="domain" description="Alpha-macroglobulin receptor-binding" evidence="3">
    <location>
        <begin position="411"/>
        <end position="508"/>
    </location>
</feature>
<dbReference type="Pfam" id="PF07677">
    <property type="entry name" value="A2M_recep"/>
    <property type="match status" value="1"/>
</dbReference>
<evidence type="ECO:0000259" key="3">
    <source>
        <dbReference type="SMART" id="SM01361"/>
    </source>
</evidence>
<dbReference type="GO" id="GO:0005615">
    <property type="term" value="C:extracellular space"/>
    <property type="evidence" value="ECO:0007669"/>
    <property type="project" value="InterPro"/>
</dbReference>
<evidence type="ECO:0000313" key="4">
    <source>
        <dbReference type="EMBL" id="CAG5014827.1"/>
    </source>
</evidence>
<dbReference type="AlphaFoldDB" id="A0A8S3XE73"/>
<feature type="compositionally biased region" description="Basic and acidic residues" evidence="1">
    <location>
        <begin position="672"/>
        <end position="685"/>
    </location>
</feature>
<dbReference type="InterPro" id="IPR009048">
    <property type="entry name" value="A-macroglobulin_rcpt-bd"/>
</dbReference>
<gene>
    <name evidence="4" type="ORF">PAPOLLO_LOCUS16224</name>
</gene>
<evidence type="ECO:0000313" key="5">
    <source>
        <dbReference type="Proteomes" id="UP000691718"/>
    </source>
</evidence>
<dbReference type="PANTHER" id="PTHR11412:SF171">
    <property type="entry name" value="PREGNANCY ZONE PROTEIN-LIKE PROTEIN"/>
    <property type="match status" value="1"/>
</dbReference>
<dbReference type="InterPro" id="IPR011626">
    <property type="entry name" value="Alpha-macroglobulin_TED"/>
</dbReference>
<name>A0A8S3XE73_PARAO</name>
<feature type="region of interest" description="Disordered" evidence="1">
    <location>
        <begin position="672"/>
        <end position="694"/>
    </location>
</feature>
<accession>A0A8S3XE73</accession>